<protein>
    <submittedName>
        <fullName evidence="3">CheY-P phosphatase CheX</fullName>
    </submittedName>
</protein>
<sequence length="151" mass="16268">MSVKESTHITELLNATIKSINNVITMGNTISKPAIVEHTLHLNYGVLIGFVGEIKGKLIITGELEVFSMIGEKLFGMPLEGEMLKSFTGELGNMIAGGISTDIGNQGVEIDITSPTIIEGDSVLSGYKKGIQLQVQLDEAHHFELSLLIDD</sequence>
<dbReference type="AlphaFoldDB" id="A0A8J2YGM1"/>
<keyword evidence="1" id="KW-0145">Chemotaxis</keyword>
<evidence type="ECO:0000259" key="2">
    <source>
        <dbReference type="Pfam" id="PF13690"/>
    </source>
</evidence>
<feature type="domain" description="Chemotaxis phosphatase CheX-like" evidence="2">
    <location>
        <begin position="45"/>
        <end position="129"/>
    </location>
</feature>
<dbReference type="InterPro" id="IPR028051">
    <property type="entry name" value="CheX-like_dom"/>
</dbReference>
<name>A0A8J2YGM1_9BACL</name>
<evidence type="ECO:0000256" key="1">
    <source>
        <dbReference type="ARBA" id="ARBA00022500"/>
    </source>
</evidence>
<dbReference type="GO" id="GO:0006935">
    <property type="term" value="P:chemotaxis"/>
    <property type="evidence" value="ECO:0007669"/>
    <property type="project" value="UniProtKB-KW"/>
</dbReference>
<reference evidence="3" key="2">
    <citation type="submission" date="2020-09" db="EMBL/GenBank/DDBJ databases">
        <authorList>
            <person name="Sun Q."/>
            <person name="Zhou Y."/>
        </authorList>
    </citation>
    <scope>NUCLEOTIDE SEQUENCE</scope>
    <source>
        <strain evidence="3">CGMCC 1.15371</strain>
    </source>
</reference>
<dbReference type="SUPFAM" id="SSF103039">
    <property type="entry name" value="CheC-like"/>
    <property type="match status" value="1"/>
</dbReference>
<dbReference type="RefSeq" id="WP_188691149.1">
    <property type="nucleotide sequence ID" value="NZ_BMIR01000005.1"/>
</dbReference>
<evidence type="ECO:0000313" key="4">
    <source>
        <dbReference type="Proteomes" id="UP000628775"/>
    </source>
</evidence>
<dbReference type="EMBL" id="BMIR01000005">
    <property type="protein sequence ID" value="GGE36131.1"/>
    <property type="molecule type" value="Genomic_DNA"/>
</dbReference>
<dbReference type="Proteomes" id="UP000628775">
    <property type="component" value="Unassembled WGS sequence"/>
</dbReference>
<organism evidence="3 4">
    <name type="scientific">Pullulanibacillus camelliae</name>
    <dbReference type="NCBI Taxonomy" id="1707096"/>
    <lineage>
        <taxon>Bacteria</taxon>
        <taxon>Bacillati</taxon>
        <taxon>Bacillota</taxon>
        <taxon>Bacilli</taxon>
        <taxon>Bacillales</taxon>
        <taxon>Sporolactobacillaceae</taxon>
        <taxon>Pullulanibacillus</taxon>
    </lineage>
</organism>
<dbReference type="Pfam" id="PF13690">
    <property type="entry name" value="CheX"/>
    <property type="match status" value="1"/>
</dbReference>
<keyword evidence="4" id="KW-1185">Reference proteome</keyword>
<dbReference type="CDD" id="cd17906">
    <property type="entry name" value="CheX"/>
    <property type="match status" value="1"/>
</dbReference>
<reference evidence="3" key="1">
    <citation type="journal article" date="2014" name="Int. J. Syst. Evol. Microbiol.">
        <title>Complete genome sequence of Corynebacterium casei LMG S-19264T (=DSM 44701T), isolated from a smear-ripened cheese.</title>
        <authorList>
            <consortium name="US DOE Joint Genome Institute (JGI-PGF)"/>
            <person name="Walter F."/>
            <person name="Albersmeier A."/>
            <person name="Kalinowski J."/>
            <person name="Ruckert C."/>
        </authorList>
    </citation>
    <scope>NUCLEOTIDE SEQUENCE</scope>
    <source>
        <strain evidence="3">CGMCC 1.15371</strain>
    </source>
</reference>
<evidence type="ECO:0000313" key="3">
    <source>
        <dbReference type="EMBL" id="GGE36131.1"/>
    </source>
</evidence>
<dbReference type="Gene3D" id="3.40.1550.10">
    <property type="entry name" value="CheC-like"/>
    <property type="match status" value="1"/>
</dbReference>
<dbReference type="InterPro" id="IPR028976">
    <property type="entry name" value="CheC-like_sf"/>
</dbReference>
<dbReference type="PANTHER" id="PTHR39452">
    <property type="entry name" value="CHEY-P PHOSPHATASE CHEX"/>
    <property type="match status" value="1"/>
</dbReference>
<gene>
    <name evidence="3" type="primary">cheX</name>
    <name evidence="3" type="ORF">GCM10011391_13670</name>
</gene>
<dbReference type="InterPro" id="IPR038756">
    <property type="entry name" value="CheX-like"/>
</dbReference>
<accession>A0A8J2YGM1</accession>
<proteinExistence type="predicted"/>
<dbReference type="PANTHER" id="PTHR39452:SF1">
    <property type="entry name" value="CHEY-P PHOSPHATASE CHEX"/>
    <property type="match status" value="1"/>
</dbReference>
<comment type="caution">
    <text evidence="3">The sequence shown here is derived from an EMBL/GenBank/DDBJ whole genome shotgun (WGS) entry which is preliminary data.</text>
</comment>